<evidence type="ECO:0000256" key="3">
    <source>
        <dbReference type="ARBA" id="ARBA00023015"/>
    </source>
</evidence>
<organism evidence="7 8">
    <name type="scientific">Penicillium argentinense</name>
    <dbReference type="NCBI Taxonomy" id="1131581"/>
    <lineage>
        <taxon>Eukaryota</taxon>
        <taxon>Fungi</taxon>
        <taxon>Dikarya</taxon>
        <taxon>Ascomycota</taxon>
        <taxon>Pezizomycotina</taxon>
        <taxon>Eurotiomycetes</taxon>
        <taxon>Eurotiomycetidae</taxon>
        <taxon>Eurotiales</taxon>
        <taxon>Aspergillaceae</taxon>
        <taxon>Penicillium</taxon>
    </lineage>
</organism>
<reference evidence="7" key="2">
    <citation type="journal article" date="2023" name="IMA Fungus">
        <title>Comparative genomic study of the Penicillium genus elucidates a diverse pangenome and 15 lateral gene transfer events.</title>
        <authorList>
            <person name="Petersen C."/>
            <person name="Sorensen T."/>
            <person name="Nielsen M.R."/>
            <person name="Sondergaard T.E."/>
            <person name="Sorensen J.L."/>
            <person name="Fitzpatrick D.A."/>
            <person name="Frisvad J.C."/>
            <person name="Nielsen K.L."/>
        </authorList>
    </citation>
    <scope>NUCLEOTIDE SEQUENCE</scope>
    <source>
        <strain evidence="7">IBT 30761</strain>
    </source>
</reference>
<keyword evidence="2" id="KW-0479">Metal-binding</keyword>
<dbReference type="EMBL" id="JAPQKI010000002">
    <property type="protein sequence ID" value="KAJ5110666.1"/>
    <property type="molecule type" value="Genomic_DNA"/>
</dbReference>
<dbReference type="PANTHER" id="PTHR47338">
    <property type="entry name" value="ZN(II)2CYS6 TRANSCRIPTION FACTOR (EUROFUNG)-RELATED"/>
    <property type="match status" value="1"/>
</dbReference>
<dbReference type="InterPro" id="IPR007219">
    <property type="entry name" value="XnlR_reg_dom"/>
</dbReference>
<dbReference type="RefSeq" id="XP_056478736.1">
    <property type="nucleotide sequence ID" value="XM_056613695.1"/>
</dbReference>
<evidence type="ECO:0000313" key="8">
    <source>
        <dbReference type="Proteomes" id="UP001149074"/>
    </source>
</evidence>
<name>A0A9W9G209_9EURO</name>
<reference evidence="7" key="1">
    <citation type="submission" date="2022-11" db="EMBL/GenBank/DDBJ databases">
        <authorList>
            <person name="Petersen C."/>
        </authorList>
    </citation>
    <scope>NUCLEOTIDE SEQUENCE</scope>
    <source>
        <strain evidence="7">IBT 30761</strain>
    </source>
</reference>
<dbReference type="Proteomes" id="UP001149074">
    <property type="component" value="Unassembled WGS sequence"/>
</dbReference>
<evidence type="ECO:0000256" key="4">
    <source>
        <dbReference type="ARBA" id="ARBA00023163"/>
    </source>
</evidence>
<evidence type="ECO:0000313" key="7">
    <source>
        <dbReference type="EMBL" id="KAJ5110666.1"/>
    </source>
</evidence>
<proteinExistence type="predicted"/>
<accession>A0A9W9G209</accession>
<dbReference type="GO" id="GO:0006351">
    <property type="term" value="P:DNA-templated transcription"/>
    <property type="evidence" value="ECO:0007669"/>
    <property type="project" value="InterPro"/>
</dbReference>
<dbReference type="SMART" id="SM00906">
    <property type="entry name" value="Fungal_trans"/>
    <property type="match status" value="1"/>
</dbReference>
<evidence type="ECO:0000259" key="6">
    <source>
        <dbReference type="SMART" id="SM00906"/>
    </source>
</evidence>
<dbReference type="CDD" id="cd12148">
    <property type="entry name" value="fungal_TF_MHR"/>
    <property type="match status" value="1"/>
</dbReference>
<dbReference type="GeneID" id="81352674"/>
<dbReference type="AlphaFoldDB" id="A0A9W9G209"/>
<comment type="caution">
    <text evidence="7">The sequence shown here is derived from an EMBL/GenBank/DDBJ whole genome shotgun (WGS) entry which is preliminary data.</text>
</comment>
<dbReference type="PANTHER" id="PTHR47338:SF7">
    <property type="entry name" value="ZN(II)2CYS6 TRANSCRIPTION FACTOR (EUROFUNG)"/>
    <property type="match status" value="1"/>
</dbReference>
<evidence type="ECO:0000256" key="5">
    <source>
        <dbReference type="ARBA" id="ARBA00023242"/>
    </source>
</evidence>
<dbReference type="GO" id="GO:0000981">
    <property type="term" value="F:DNA-binding transcription factor activity, RNA polymerase II-specific"/>
    <property type="evidence" value="ECO:0007669"/>
    <property type="project" value="InterPro"/>
</dbReference>
<keyword evidence="3" id="KW-0805">Transcription regulation</keyword>
<protein>
    <recommendedName>
        <fullName evidence="6">Xylanolytic transcriptional activator regulatory domain-containing protein</fullName>
    </recommendedName>
</protein>
<sequence length="619" mass="70353">MDLSQITVPVLPTAVPNAHATSSTLAHFPKTRDVTQPVYEPKRHGTNLNINMDLPGDKVFLESHVNAYFGSFSTIPQYAFLHKATFLRAFHHDTVDPLFLRCVCGISSRFLQPQSDNTYVSSWLQDVEAQIFPRLGDMKVQNLQLLLLLICWYSLERKISNMWTASAMAARIAYGIRLNYEAPGNVPFLSKEVRRRLMWSIFMLDKYYAGGFGELTLCNAETMHVNLPCEERNFELDIPVTTFPLNTSPSQTCKSVSDIGIMGHMSRLVQIRHEVLAYVPEMHSKYHLTSNRVTKQIITNKANPYDSRSEIQALSTKLQMFIASLPAHLQNTLPNLLSRAYTSDICGYVGLHTLWHQCHCDLYRFMIPGIRESIPEYILRTVPTSYADECRRLCLHYANEMCKLWTETMREADMSRITDQAMGIYAYQCANILINLWDLDSQGCKPSDCELRRSLAGIVGLLERLAGIYPIVAEIKSEIKSLIDNLDIVTTFYTSHSHTLYQQSLTATWRASLRQHGTQEGQTTSRFSLLESLHNQNKSEESHTEDTDTVNIAADTHLPGAGTTVETTYCLDVSQPPPSEELVTDDFWSTTLNLDFDCYDTRVDPFCRVFEDWALADDS</sequence>
<feature type="domain" description="Xylanolytic transcriptional activator regulatory" evidence="6">
    <location>
        <begin position="162"/>
        <end position="234"/>
    </location>
</feature>
<keyword evidence="8" id="KW-1185">Reference proteome</keyword>
<evidence type="ECO:0000256" key="2">
    <source>
        <dbReference type="ARBA" id="ARBA00022723"/>
    </source>
</evidence>
<keyword evidence="4" id="KW-0804">Transcription</keyword>
<dbReference type="GO" id="GO:0005634">
    <property type="term" value="C:nucleus"/>
    <property type="evidence" value="ECO:0007669"/>
    <property type="project" value="UniProtKB-SubCell"/>
</dbReference>
<dbReference type="Pfam" id="PF04082">
    <property type="entry name" value="Fungal_trans"/>
    <property type="match status" value="1"/>
</dbReference>
<dbReference type="GO" id="GO:0003677">
    <property type="term" value="F:DNA binding"/>
    <property type="evidence" value="ECO:0007669"/>
    <property type="project" value="InterPro"/>
</dbReference>
<dbReference type="OrthoDB" id="2563500at2759"/>
<comment type="subcellular location">
    <subcellularLocation>
        <location evidence="1">Nucleus</location>
    </subcellularLocation>
</comment>
<dbReference type="InterPro" id="IPR050815">
    <property type="entry name" value="TF_fung"/>
</dbReference>
<evidence type="ECO:0000256" key="1">
    <source>
        <dbReference type="ARBA" id="ARBA00004123"/>
    </source>
</evidence>
<gene>
    <name evidence="7" type="ORF">N7532_001201</name>
</gene>
<keyword evidence="5" id="KW-0539">Nucleus</keyword>
<dbReference type="GO" id="GO:0008270">
    <property type="term" value="F:zinc ion binding"/>
    <property type="evidence" value="ECO:0007669"/>
    <property type="project" value="InterPro"/>
</dbReference>